<proteinExistence type="predicted"/>
<dbReference type="GO" id="GO:0008168">
    <property type="term" value="F:methyltransferase activity"/>
    <property type="evidence" value="ECO:0007669"/>
    <property type="project" value="UniProtKB-KW"/>
</dbReference>
<sequence length="74" mass="8442">MQDYRTLTLENIYAPDEITDALSLLQSCGIESIVNPSNIMLNFDIVDLKMLESTAQNTLIQKTLEELYKNSLIF</sequence>
<dbReference type="EMBL" id="UGHQ01000001">
    <property type="protein sequence ID" value="STO83068.1"/>
    <property type="molecule type" value="Genomic_DNA"/>
</dbReference>
<reference evidence="1 2" key="1">
    <citation type="submission" date="2018-06" db="EMBL/GenBank/DDBJ databases">
        <authorList>
            <consortium name="Pathogen Informatics"/>
            <person name="Doyle S."/>
        </authorList>
    </citation>
    <scope>NUCLEOTIDE SEQUENCE [LARGE SCALE GENOMIC DNA]</scope>
    <source>
        <strain evidence="1 2">NCTC13338</strain>
    </source>
</reference>
<name>A0A377IS16_HELPX</name>
<keyword evidence="1" id="KW-0489">Methyltransferase</keyword>
<organism evidence="1 2">
    <name type="scientific">Helicobacter pylori</name>
    <name type="common">Campylobacter pylori</name>
    <dbReference type="NCBI Taxonomy" id="210"/>
    <lineage>
        <taxon>Bacteria</taxon>
        <taxon>Pseudomonadati</taxon>
        <taxon>Campylobacterota</taxon>
        <taxon>Epsilonproteobacteria</taxon>
        <taxon>Campylobacterales</taxon>
        <taxon>Helicobacteraceae</taxon>
        <taxon>Helicobacter</taxon>
    </lineage>
</organism>
<evidence type="ECO:0000313" key="2">
    <source>
        <dbReference type="Proteomes" id="UP000254543"/>
    </source>
</evidence>
<gene>
    <name evidence="1" type="ORF">NCTC13338_01192</name>
</gene>
<dbReference type="REBASE" id="431642">
    <property type="entry name" value="M.Hpy13338ORF1192P"/>
</dbReference>
<protein>
    <submittedName>
        <fullName evidence="1">DNA methylase</fullName>
    </submittedName>
</protein>
<evidence type="ECO:0000313" key="1">
    <source>
        <dbReference type="EMBL" id="STO83068.1"/>
    </source>
</evidence>
<accession>A0A377IS16</accession>
<dbReference type="AlphaFoldDB" id="A0A377IS16"/>
<keyword evidence="1" id="KW-0808">Transferase</keyword>
<dbReference type="Proteomes" id="UP000254543">
    <property type="component" value="Unassembled WGS sequence"/>
</dbReference>
<dbReference type="GO" id="GO:0032259">
    <property type="term" value="P:methylation"/>
    <property type="evidence" value="ECO:0007669"/>
    <property type="project" value="UniProtKB-KW"/>
</dbReference>